<keyword evidence="2" id="KW-1133">Transmembrane helix</keyword>
<gene>
    <name evidence="3" type="ORF">BTUL_0002g01290</name>
</gene>
<comment type="caution">
    <text evidence="3">The sequence shown here is derived from an EMBL/GenBank/DDBJ whole genome shotgun (WGS) entry which is preliminary data.</text>
</comment>
<dbReference type="Proteomes" id="UP000297777">
    <property type="component" value="Unassembled WGS sequence"/>
</dbReference>
<dbReference type="OrthoDB" id="3557293at2759"/>
<feature type="compositionally biased region" description="Polar residues" evidence="1">
    <location>
        <begin position="50"/>
        <end position="65"/>
    </location>
</feature>
<evidence type="ECO:0000313" key="4">
    <source>
        <dbReference type="Proteomes" id="UP000297777"/>
    </source>
</evidence>
<accession>A0A4Z1FAI7</accession>
<keyword evidence="2" id="KW-0472">Membrane</keyword>
<dbReference type="EMBL" id="PQXH01000002">
    <property type="protein sequence ID" value="TGO19882.1"/>
    <property type="molecule type" value="Genomic_DNA"/>
</dbReference>
<evidence type="ECO:0000256" key="2">
    <source>
        <dbReference type="SAM" id="Phobius"/>
    </source>
</evidence>
<dbReference type="AlphaFoldDB" id="A0A4Z1FAI7"/>
<evidence type="ECO:0000256" key="1">
    <source>
        <dbReference type="SAM" id="MobiDB-lite"/>
    </source>
</evidence>
<feature type="region of interest" description="Disordered" evidence="1">
    <location>
        <begin position="46"/>
        <end position="106"/>
    </location>
</feature>
<name>A0A4Z1FAI7_9HELO</name>
<evidence type="ECO:0000313" key="3">
    <source>
        <dbReference type="EMBL" id="TGO19882.1"/>
    </source>
</evidence>
<keyword evidence="4" id="KW-1185">Reference proteome</keyword>
<feature type="compositionally biased region" description="Basic and acidic residues" evidence="1">
    <location>
        <begin position="78"/>
        <end position="95"/>
    </location>
</feature>
<protein>
    <submittedName>
        <fullName evidence="3">Uncharacterized protein</fullName>
    </submittedName>
</protein>
<sequence length="406" mass="46315">MDPQGIHHRSTECELDHECDQEILEAIQKVYQRLNQTGSRRYKLGHESDQVVQQTNQKQDNTSESVHAGQEVIQQKNQEQDNTRESVHSLDKIGSRESSGNEGSHESIVMKIQAMSITRHYRGYTLPSNFRALDLEFRHHEWIWKFLHRRIVTAIVAAIDDAIDDAANIVDLPIEELFLSRTSTRPPKNADIPDTWSMDTREVAGDPCFFVVHGSRFENGKGTIVCMAGPELDERLARSSQSTEYMQGESSTLEALANFDIDIFIVSERSLRLLNFMEARDKIQKLCLVVRKDSNNLKDSSNRLSPLTMRRLNRLAALDLLMVFVTNSERTRRPTPGGELVRYARGIKSYVESNMVQRVHPVQEFLRILNYLVIVVALTIASFLVSLFESFSLTSLSNRDGQHGKN</sequence>
<reference evidence="3 4" key="1">
    <citation type="submission" date="2017-12" db="EMBL/GenBank/DDBJ databases">
        <title>Comparative genomics of Botrytis spp.</title>
        <authorList>
            <person name="Valero-Jimenez C.A."/>
            <person name="Tapia P."/>
            <person name="Veloso J."/>
            <person name="Silva-Moreno E."/>
            <person name="Staats M."/>
            <person name="Valdes J.H."/>
            <person name="Van Kan J.A.L."/>
        </authorList>
    </citation>
    <scope>NUCLEOTIDE SEQUENCE [LARGE SCALE GENOMIC DNA]</scope>
    <source>
        <strain evidence="3 4">Bt9001</strain>
    </source>
</reference>
<feature type="transmembrane region" description="Helical" evidence="2">
    <location>
        <begin position="368"/>
        <end position="388"/>
    </location>
</feature>
<keyword evidence="2" id="KW-0812">Transmembrane</keyword>
<organism evidence="3 4">
    <name type="scientific">Botrytis tulipae</name>
    <dbReference type="NCBI Taxonomy" id="87230"/>
    <lineage>
        <taxon>Eukaryota</taxon>
        <taxon>Fungi</taxon>
        <taxon>Dikarya</taxon>
        <taxon>Ascomycota</taxon>
        <taxon>Pezizomycotina</taxon>
        <taxon>Leotiomycetes</taxon>
        <taxon>Helotiales</taxon>
        <taxon>Sclerotiniaceae</taxon>
        <taxon>Botrytis</taxon>
    </lineage>
</organism>
<proteinExistence type="predicted"/>